<feature type="region of interest" description="Disordered" evidence="1">
    <location>
        <begin position="255"/>
        <end position="276"/>
    </location>
</feature>
<dbReference type="OrthoDB" id="3269821at2759"/>
<feature type="region of interest" description="Disordered" evidence="1">
    <location>
        <begin position="1"/>
        <end position="56"/>
    </location>
</feature>
<gene>
    <name evidence="2" type="ORF">M404DRAFT_991949</name>
</gene>
<feature type="compositionally biased region" description="Pro residues" evidence="1">
    <location>
        <begin position="255"/>
        <end position="268"/>
    </location>
</feature>
<feature type="compositionally biased region" description="Low complexity" evidence="1">
    <location>
        <begin position="420"/>
        <end position="433"/>
    </location>
</feature>
<feature type="compositionally biased region" description="Low complexity" evidence="1">
    <location>
        <begin position="15"/>
        <end position="31"/>
    </location>
</feature>
<protein>
    <submittedName>
        <fullName evidence="2">Uncharacterized protein</fullName>
    </submittedName>
</protein>
<dbReference type="InParanoid" id="A0A0C3PZD9"/>
<reference evidence="2 3" key="1">
    <citation type="submission" date="2014-04" db="EMBL/GenBank/DDBJ databases">
        <authorList>
            <consortium name="DOE Joint Genome Institute"/>
            <person name="Kuo A."/>
            <person name="Kohler A."/>
            <person name="Costa M.D."/>
            <person name="Nagy L.G."/>
            <person name="Floudas D."/>
            <person name="Copeland A."/>
            <person name="Barry K.W."/>
            <person name="Cichocki N."/>
            <person name="Veneault-Fourrey C."/>
            <person name="LaButti K."/>
            <person name="Lindquist E.A."/>
            <person name="Lipzen A."/>
            <person name="Lundell T."/>
            <person name="Morin E."/>
            <person name="Murat C."/>
            <person name="Sun H."/>
            <person name="Tunlid A."/>
            <person name="Henrissat B."/>
            <person name="Grigoriev I.V."/>
            <person name="Hibbett D.S."/>
            <person name="Martin F."/>
            <person name="Nordberg H.P."/>
            <person name="Cantor M.N."/>
            <person name="Hua S.X."/>
        </authorList>
    </citation>
    <scope>NUCLEOTIDE SEQUENCE [LARGE SCALE GENOMIC DNA]</scope>
    <source>
        <strain evidence="2 3">Marx 270</strain>
    </source>
</reference>
<accession>A0A0C3PZD9</accession>
<proteinExistence type="predicted"/>
<reference evidence="3" key="2">
    <citation type="submission" date="2015-01" db="EMBL/GenBank/DDBJ databases">
        <title>Evolutionary Origins and Diversification of the Mycorrhizal Mutualists.</title>
        <authorList>
            <consortium name="DOE Joint Genome Institute"/>
            <consortium name="Mycorrhizal Genomics Consortium"/>
            <person name="Kohler A."/>
            <person name="Kuo A."/>
            <person name="Nagy L.G."/>
            <person name="Floudas D."/>
            <person name="Copeland A."/>
            <person name="Barry K.W."/>
            <person name="Cichocki N."/>
            <person name="Veneault-Fourrey C."/>
            <person name="LaButti K."/>
            <person name="Lindquist E.A."/>
            <person name="Lipzen A."/>
            <person name="Lundell T."/>
            <person name="Morin E."/>
            <person name="Murat C."/>
            <person name="Riley R."/>
            <person name="Ohm R."/>
            <person name="Sun H."/>
            <person name="Tunlid A."/>
            <person name="Henrissat B."/>
            <person name="Grigoriev I.V."/>
            <person name="Hibbett D.S."/>
            <person name="Martin F."/>
        </authorList>
    </citation>
    <scope>NUCLEOTIDE SEQUENCE [LARGE SCALE GENOMIC DNA]</scope>
    <source>
        <strain evidence="3">Marx 270</strain>
    </source>
</reference>
<organism evidence="2 3">
    <name type="scientific">Pisolithus tinctorius Marx 270</name>
    <dbReference type="NCBI Taxonomy" id="870435"/>
    <lineage>
        <taxon>Eukaryota</taxon>
        <taxon>Fungi</taxon>
        <taxon>Dikarya</taxon>
        <taxon>Basidiomycota</taxon>
        <taxon>Agaricomycotina</taxon>
        <taxon>Agaricomycetes</taxon>
        <taxon>Agaricomycetidae</taxon>
        <taxon>Boletales</taxon>
        <taxon>Sclerodermatineae</taxon>
        <taxon>Pisolithaceae</taxon>
        <taxon>Pisolithus</taxon>
    </lineage>
</organism>
<dbReference type="AlphaFoldDB" id="A0A0C3PZD9"/>
<evidence type="ECO:0000313" key="3">
    <source>
        <dbReference type="Proteomes" id="UP000054217"/>
    </source>
</evidence>
<feature type="region of interest" description="Disordered" evidence="1">
    <location>
        <begin position="292"/>
        <end position="448"/>
    </location>
</feature>
<sequence>MRPFPLVMDLYPDRTPSLTNSDASSSNSDPLPVDAAVPPGPATDERPLPPLPKDIPRHSVRHVDVDLSNIVNDRRRFPPDTTLIEPAAPLRQKLPPPKLASSRTKARAWHHMQRRCTSALRNPRILARILSFTPWSDFNSFLATCSQVRRVWDDRELRDIILSHYVESYRQALRYRDIALFQDVDVTIQDLNLLLLSQRVPLHQYPMHALGVLSSHDPAEQLASSELSDRLVAFALAHSRFVLLLQSVVHSSPLPLPIDPQSRSPPPITSSISRHGNRELSFPAPLAFLSEIQSVPPTNDTRRKSLDTPRFRMSNPSPLSREATSKFGGSAPSFSTSTLVDPNRPHRSRKLSIFGGKNPPPPPPTEPRALKYYEAGWRRASRSAKTAPPSPSTRGVVSDEDVSRRFTGSHHRRASTDVASSTSSISSSSSPSSLRPTNGDTRVPDSPHDLYAATSRIRAPVLRVFVPCTTLSPQAIAACEEQLLAAELWQYLSTGDIVCNLGYVPSPSEHSPADESKDGDKTDPRNTWLLYDGRALLPFSPPASPPLSDPLALPTPFYYTHLMPSQVCPRFAFAPPGGKGVPELTLVETACRVRSPASPGGWAVARKFMWVARARVGMGFVDVDDGLGEGWRGEWVLEAEGSTEGRQTLIDCLSGVSGDVFVWEMIREKSGGGRIWLRFIEPLTPPPDQSRNVQMIRSHLS</sequence>
<name>A0A0C3PZD9_PISTI</name>
<evidence type="ECO:0000313" key="2">
    <source>
        <dbReference type="EMBL" id="KIO15231.1"/>
    </source>
</evidence>
<dbReference type="HOGENOM" id="CLU_023462_0_0_1"/>
<dbReference type="EMBL" id="KN831944">
    <property type="protein sequence ID" value="KIO15231.1"/>
    <property type="molecule type" value="Genomic_DNA"/>
</dbReference>
<evidence type="ECO:0000256" key="1">
    <source>
        <dbReference type="SAM" id="MobiDB-lite"/>
    </source>
</evidence>
<keyword evidence="3" id="KW-1185">Reference proteome</keyword>
<feature type="compositionally biased region" description="Basic and acidic residues" evidence="1">
    <location>
        <begin position="300"/>
        <end position="310"/>
    </location>
</feature>
<dbReference type="Proteomes" id="UP000054217">
    <property type="component" value="Unassembled WGS sequence"/>
</dbReference>